<accession>A0A133Q246</accession>
<dbReference type="GeneID" id="58089687"/>
<dbReference type="RefSeq" id="WP_002459040.1">
    <property type="nucleotide sequence ID" value="NZ_AP021848.1"/>
</dbReference>
<comment type="similarity">
    <text evidence="1">Belongs to the phosphate acetyltransferase and butyryltransferase family.</text>
</comment>
<dbReference type="EMBL" id="LRQI01000079">
    <property type="protein sequence ID" value="KXA36927.1"/>
    <property type="molecule type" value="Genomic_DNA"/>
</dbReference>
<reference evidence="7 9" key="2">
    <citation type="journal article" date="2019" name="Sci. Transl. Med.">
        <title>Quorum sensing between bacterial species on the skin protects against epidermal injury in atopic dermatitis.</title>
        <authorList>
            <person name="Williams M.R."/>
        </authorList>
    </citation>
    <scope>NUCLEOTIDE SEQUENCE [LARGE SCALE GENOMIC DNA]</scope>
    <source>
        <strain evidence="7 9">E7</strain>
    </source>
</reference>
<dbReference type="EMBL" id="SCHB01000009">
    <property type="protein sequence ID" value="TBW70599.1"/>
    <property type="molecule type" value="Genomic_DNA"/>
</dbReference>
<gene>
    <name evidence="7" type="ORF">EQ812_11080</name>
    <name evidence="6" type="ORF">FO454_08160</name>
    <name evidence="5" type="ORF">HMPREF3225_01880</name>
</gene>
<dbReference type="SUPFAM" id="SSF53659">
    <property type="entry name" value="Isocitrate/Isopropylmalate dehydrogenase-like"/>
    <property type="match status" value="1"/>
</dbReference>
<dbReference type="InterPro" id="IPR002505">
    <property type="entry name" value="PTA_PTB"/>
</dbReference>
<dbReference type="Proteomes" id="UP000325462">
    <property type="component" value="Chromosome"/>
</dbReference>
<dbReference type="Proteomes" id="UP000293637">
    <property type="component" value="Unassembled WGS sequence"/>
</dbReference>
<dbReference type="Proteomes" id="UP000070063">
    <property type="component" value="Unassembled WGS sequence"/>
</dbReference>
<dbReference type="InterPro" id="IPR012147">
    <property type="entry name" value="P_Ac_Bu_trans"/>
</dbReference>
<keyword evidence="3" id="KW-0012">Acyltransferase</keyword>
<keyword evidence="2 5" id="KW-0808">Transferase</keyword>
<dbReference type="InterPro" id="IPR050500">
    <property type="entry name" value="Phos_Acetyltrans/Butyryltrans"/>
</dbReference>
<dbReference type="AlphaFoldDB" id="A0A133Q246"/>
<reference evidence="5 8" key="1">
    <citation type="submission" date="2016-01" db="EMBL/GenBank/DDBJ databases">
        <authorList>
            <person name="Mitreva M."/>
            <person name="Pepin K.H."/>
            <person name="Mihindukulasuriya K.A."/>
            <person name="Fulton R."/>
            <person name="Fronick C."/>
            <person name="O'Laughlin M."/>
            <person name="Miner T."/>
            <person name="Herter B."/>
            <person name="Rosa B.A."/>
            <person name="Cordes M."/>
            <person name="Tomlinson C."/>
            <person name="Wollam A."/>
            <person name="Palsikar V.B."/>
            <person name="Mardis E.R."/>
            <person name="Wilson R.K."/>
        </authorList>
    </citation>
    <scope>NUCLEOTIDE SEQUENCE [LARGE SCALE GENOMIC DNA]</scope>
    <source>
        <strain evidence="5 8">MJR7738</strain>
    </source>
</reference>
<protein>
    <submittedName>
        <fullName evidence="5">Phosphate acetyl/butyryl transferase</fullName>
    </submittedName>
    <submittedName>
        <fullName evidence="7">Phosphotransacetylase</fullName>
    </submittedName>
</protein>
<dbReference type="GO" id="GO:0016746">
    <property type="term" value="F:acyltransferase activity"/>
    <property type="evidence" value="ECO:0007669"/>
    <property type="project" value="UniProtKB-KW"/>
</dbReference>
<evidence type="ECO:0000313" key="6">
    <source>
        <dbReference type="EMBL" id="QEX38855.1"/>
    </source>
</evidence>
<evidence type="ECO:0000313" key="7">
    <source>
        <dbReference type="EMBL" id="TBW70599.1"/>
    </source>
</evidence>
<evidence type="ECO:0000256" key="1">
    <source>
        <dbReference type="ARBA" id="ARBA00005656"/>
    </source>
</evidence>
<evidence type="ECO:0000313" key="5">
    <source>
        <dbReference type="EMBL" id="KXA36927.1"/>
    </source>
</evidence>
<feature type="domain" description="Phosphate acetyl/butaryl transferase" evidence="4">
    <location>
        <begin position="19"/>
        <end position="291"/>
    </location>
</feature>
<name>A0A133Q246_STALU</name>
<evidence type="ECO:0000256" key="2">
    <source>
        <dbReference type="ARBA" id="ARBA00022679"/>
    </source>
</evidence>
<evidence type="ECO:0000313" key="9">
    <source>
        <dbReference type="Proteomes" id="UP000293637"/>
    </source>
</evidence>
<keyword evidence="10" id="KW-1185">Reference proteome</keyword>
<dbReference type="PANTHER" id="PTHR43356">
    <property type="entry name" value="PHOSPHATE ACETYLTRANSFERASE"/>
    <property type="match status" value="1"/>
</dbReference>
<reference evidence="6 10" key="3">
    <citation type="submission" date="2019-07" db="EMBL/GenBank/DDBJ databases">
        <title>Comparative genome analysis of staphylococcus lugdunensis shows clonal complex-dependent diversity of the putative virulence factor, ess/type vii locus.</title>
        <authorList>
            <person name="Lebeurre J."/>
            <person name="Dahyot S."/>
            <person name="Diene S."/>
            <person name="Paulay A."/>
            <person name="Aubourg M."/>
            <person name="Argemi X."/>
            <person name="Giard J.-C."/>
            <person name="Tournier I."/>
            <person name="Francois P."/>
            <person name="Pestel-Caron M."/>
        </authorList>
    </citation>
    <scope>NUCLEOTIDE SEQUENCE [LARGE SCALE GENOMIC DNA]</scope>
    <source>
        <strain evidence="6 10">SL13</strain>
    </source>
</reference>
<evidence type="ECO:0000313" key="10">
    <source>
        <dbReference type="Proteomes" id="UP000325462"/>
    </source>
</evidence>
<evidence type="ECO:0000256" key="3">
    <source>
        <dbReference type="ARBA" id="ARBA00023315"/>
    </source>
</evidence>
<organism evidence="7 9">
    <name type="scientific">Staphylococcus lugdunensis</name>
    <dbReference type="NCBI Taxonomy" id="28035"/>
    <lineage>
        <taxon>Bacteria</taxon>
        <taxon>Bacillati</taxon>
        <taxon>Bacillota</taxon>
        <taxon>Bacilli</taxon>
        <taxon>Bacillales</taxon>
        <taxon>Staphylococcaceae</taxon>
        <taxon>Staphylococcus</taxon>
    </lineage>
</organism>
<dbReference type="UniPathway" id="UPA00340">
    <property type="reaction ID" value="UER00459"/>
</dbReference>
<dbReference type="Pfam" id="PF01515">
    <property type="entry name" value="PTA_PTB"/>
    <property type="match status" value="1"/>
</dbReference>
<dbReference type="GO" id="GO:0006085">
    <property type="term" value="P:acetyl-CoA biosynthetic process"/>
    <property type="evidence" value="ECO:0007669"/>
    <property type="project" value="UniProtKB-UniPathway"/>
</dbReference>
<dbReference type="eggNOG" id="COG0280">
    <property type="taxonomic scope" value="Bacteria"/>
</dbReference>
<dbReference type="Gene3D" id="3.40.718.10">
    <property type="entry name" value="Isopropylmalate Dehydrogenase"/>
    <property type="match status" value="1"/>
</dbReference>
<sequence>MHYKQLIQKKENFTGNIRILFANEEKYIAAIINLLKTTHAHIYIYDIEDASELIRSYDLDIQLLRRIHFKLNDNLRDLFYSCSQDLEKDSTSILVKGNISTTRFKKFLTQAFGNASQSFNHIACFDLPQYYKTLVLSDVVYQRFPEYKTKINTIFNLKRFAQSMEYDHFNIGILSSVNQPFVKISSSIDAAKLKEHFAKMNERFITVDGPITLDNAIDKNIAIQKNEMSEVAGEVDALLVPDIDVGNAIYKSFTLIGHAQVASILLGAAIPISYTSRSDQLQTIIDSIHLAISLS</sequence>
<dbReference type="PIRSF" id="PIRSF000428">
    <property type="entry name" value="P_Ac_trans"/>
    <property type="match status" value="1"/>
</dbReference>
<dbReference type="PANTHER" id="PTHR43356:SF2">
    <property type="entry name" value="PHOSPHATE ACETYLTRANSFERASE"/>
    <property type="match status" value="1"/>
</dbReference>
<dbReference type="EMBL" id="CP041722">
    <property type="protein sequence ID" value="QEX38855.1"/>
    <property type="molecule type" value="Genomic_DNA"/>
</dbReference>
<dbReference type="STRING" id="28035.B6N84_06725"/>
<evidence type="ECO:0000313" key="8">
    <source>
        <dbReference type="Proteomes" id="UP000070063"/>
    </source>
</evidence>
<evidence type="ECO:0000259" key="4">
    <source>
        <dbReference type="Pfam" id="PF01515"/>
    </source>
</evidence>
<proteinExistence type="inferred from homology"/>